<evidence type="ECO:0000313" key="3">
    <source>
        <dbReference type="Proteomes" id="UP000029577"/>
    </source>
</evidence>
<dbReference type="Pfam" id="PF18381">
    <property type="entry name" value="YcaO_C"/>
    <property type="match status" value="1"/>
</dbReference>
<dbReference type="AlphaFoldDB" id="A0A095VFY3"/>
<evidence type="ECO:0000313" key="2">
    <source>
        <dbReference type="EMBL" id="KGD73555.1"/>
    </source>
</evidence>
<dbReference type="PANTHER" id="PTHR37809">
    <property type="entry name" value="RIBOSOMAL PROTEIN S12 METHYLTHIOTRANSFERASE ACCESSORY FACTOR YCAO"/>
    <property type="match status" value="1"/>
</dbReference>
<protein>
    <submittedName>
        <fullName evidence="2">Ribosomal protein S12 methylthiotransferase accessory factor YcaO</fullName>
    </submittedName>
</protein>
<keyword evidence="2" id="KW-0689">Ribosomal protein</keyword>
<feature type="domain" description="YcaO" evidence="1">
    <location>
        <begin position="60"/>
        <end position="437"/>
    </location>
</feature>
<name>A0A095VFY3_9GAMM</name>
<accession>A0A095VFY3</accession>
<dbReference type="PROSITE" id="PS51664">
    <property type="entry name" value="YCAO"/>
    <property type="match status" value="1"/>
</dbReference>
<dbReference type="RefSeq" id="WP_038019803.1">
    <property type="nucleotide sequence ID" value="NZ_JPKR02000002.1"/>
</dbReference>
<organism evidence="2 3">
    <name type="scientific">Tatumella morbirosei</name>
    <dbReference type="NCBI Taxonomy" id="642227"/>
    <lineage>
        <taxon>Bacteria</taxon>
        <taxon>Pseudomonadati</taxon>
        <taxon>Pseudomonadota</taxon>
        <taxon>Gammaproteobacteria</taxon>
        <taxon>Enterobacterales</taxon>
        <taxon>Erwiniaceae</taxon>
        <taxon>Tatumella</taxon>
    </lineage>
</organism>
<dbReference type="NCBIfam" id="TIGR00702">
    <property type="entry name" value="YcaO-type kinase domain"/>
    <property type="match status" value="1"/>
</dbReference>
<dbReference type="InterPro" id="IPR041080">
    <property type="entry name" value="YcaO_C"/>
</dbReference>
<dbReference type="EMBL" id="JPKR02000002">
    <property type="protein sequence ID" value="KGD73555.1"/>
    <property type="molecule type" value="Genomic_DNA"/>
</dbReference>
<gene>
    <name evidence="2" type="ORF">HA49_09845</name>
</gene>
<dbReference type="NCBIfam" id="NF040716">
    <property type="entry name" value="YcaO_for_S12"/>
    <property type="match status" value="1"/>
</dbReference>
<comment type="caution">
    <text evidence="2">The sequence shown here is derived from an EMBL/GenBank/DDBJ whole genome shotgun (WGS) entry which is preliminary data.</text>
</comment>
<dbReference type="Gene3D" id="3.30.1330.230">
    <property type="match status" value="1"/>
</dbReference>
<dbReference type="STRING" id="642227.HA49_09845"/>
<keyword evidence="2" id="KW-0687">Ribonucleoprotein</keyword>
<dbReference type="InterPro" id="IPR003776">
    <property type="entry name" value="YcaO-like_dom"/>
</dbReference>
<reference evidence="2" key="1">
    <citation type="submission" date="2014-12" db="EMBL/GenBank/DDBJ databases">
        <title>The draft genome of the Tatumella morbirosei type strain, LMG23360T isolated from pineapple rot.</title>
        <authorList>
            <person name="Smits T.H."/>
            <person name="Palmer M."/>
            <person name="Venter S.N."/>
            <person name="Duffy B."/>
            <person name="Steenkamp E.T."/>
            <person name="Chan W.Y."/>
            <person name="Coutinho T.A."/>
            <person name="Coetzee M.P."/>
            <person name="De Maayer P."/>
        </authorList>
    </citation>
    <scope>NUCLEOTIDE SEQUENCE [LARGE SCALE GENOMIC DNA]</scope>
    <source>
        <strain evidence="2">LMG 23360</strain>
    </source>
</reference>
<evidence type="ECO:0000259" key="1">
    <source>
        <dbReference type="PROSITE" id="PS51664"/>
    </source>
</evidence>
<proteinExistence type="predicted"/>
<dbReference type="GO" id="GO:0005840">
    <property type="term" value="C:ribosome"/>
    <property type="evidence" value="ECO:0007669"/>
    <property type="project" value="UniProtKB-KW"/>
</dbReference>
<dbReference type="GO" id="GO:0016740">
    <property type="term" value="F:transferase activity"/>
    <property type="evidence" value="ECO:0007669"/>
    <property type="project" value="UniProtKB-KW"/>
</dbReference>
<dbReference type="PANTHER" id="PTHR37809:SF1">
    <property type="entry name" value="RIBOSOMAL PROTEIN S12 METHYLTHIOTRANSFERASE ACCESSORY FACTOR YCAO"/>
    <property type="match status" value="1"/>
</dbReference>
<dbReference type="OrthoDB" id="9761274at2"/>
<keyword evidence="3" id="KW-1185">Reference proteome</keyword>
<dbReference type="eggNOG" id="COG1944">
    <property type="taxonomic scope" value="Bacteria"/>
</dbReference>
<dbReference type="Pfam" id="PF02624">
    <property type="entry name" value="YcaO"/>
    <property type="match status" value="1"/>
</dbReference>
<dbReference type="Proteomes" id="UP000029577">
    <property type="component" value="Unassembled WGS sequence"/>
</dbReference>
<sequence length="590" mass="65777">MTQTFIPGKDAALEDSISRFQTKLQALGFNIEEASWLNPVPNVWSVHIRDRDCPLCFTNGKGATQKAALASALGEYFERLSTNYFFADFWLGNRISSGDFVHYPNEKWFPLTEDDDLPEGLLDPELRRFYDPENVLGASLLIDLQSGNDDRGICALPFTRQSDDQQVYIPMNIIGNLYVSNGMSAGNTASEARVQGLSEVFERYIKNRIIAESISLPAIPDAVMARYPGVVAAINQLEAEGFPILAYDASLGGRYPVICVVLFNPSNGTCFASFGAHPDFGVALERTVTELLQGRSLKDLDVFTPPTFDDEEVAEHTNLETHFIDSSGLISWDMFKDTPDYPFADWSFSGTTDEEFSTLMNIFRAENKEVYIADYEHLGVYACRIIVPGMSDIYPAEDLLLANNNMGAGFRETLLSLPGSEWEAQDYLDLISQMDDEGLDDFTRVRELLGLATGKDNGWSTLRVGELKAMLALAGGDTEQALIWTEWTIEFNSSVFSAERANYYRCLQTLLLLALEEERTPAEYLNAFNRMYGSDAVQAASAAISGEEPFYGLHQVDLELTAFPAHQSLLAAYEKLQVAKRQFWSSQSVQ</sequence>